<dbReference type="EMBL" id="CP021121">
    <property type="protein sequence ID" value="ARQ72324.1"/>
    <property type="molecule type" value="Genomic_DNA"/>
</dbReference>
<organism evidence="1 2">
    <name type="scientific">Streptomyces marincola</name>
    <dbReference type="NCBI Taxonomy" id="2878388"/>
    <lineage>
        <taxon>Bacteria</taxon>
        <taxon>Bacillati</taxon>
        <taxon>Actinomycetota</taxon>
        <taxon>Actinomycetes</taxon>
        <taxon>Kitasatosporales</taxon>
        <taxon>Streptomycetaceae</taxon>
        <taxon>Streptomyces</taxon>
    </lineage>
</organism>
<protein>
    <submittedName>
        <fullName evidence="1">Uncharacterized protein</fullName>
    </submittedName>
</protein>
<accession>A0A1W7D5Q9</accession>
<evidence type="ECO:0000313" key="2">
    <source>
        <dbReference type="Proteomes" id="UP000194218"/>
    </source>
</evidence>
<gene>
    <name evidence="1" type="ORF">CAG99_12980</name>
</gene>
<dbReference type="KEGG" id="smao:CAG99_12980"/>
<reference evidence="1 2" key="1">
    <citation type="submission" date="2017-05" db="EMBL/GenBank/DDBJ databases">
        <title>Complete genome sequence of Streptomyces sp. SCSIO 03032 revealed the diverse biosynthetic pathways for its bioactive secondary metabolites.</title>
        <authorList>
            <person name="Ma L."/>
            <person name="Zhu Y."/>
            <person name="Zhang W."/>
            <person name="Zhang G."/>
            <person name="Tian X."/>
            <person name="Zhang S."/>
            <person name="Zhang C."/>
        </authorList>
    </citation>
    <scope>NUCLEOTIDE SEQUENCE [LARGE SCALE GENOMIC DNA]</scope>
    <source>
        <strain evidence="1 2">SCSIO 03032</strain>
    </source>
</reference>
<dbReference type="OrthoDB" id="3855669at2"/>
<evidence type="ECO:0000313" key="1">
    <source>
        <dbReference type="EMBL" id="ARQ72324.1"/>
    </source>
</evidence>
<proteinExistence type="predicted"/>
<sequence length="63" mass="6971">MAHDAVRDRIGRVVAHFHGAVWLRPPGGGTEWAARPEDLTPLPVSASLRARVAELNRRARHGR</sequence>
<dbReference type="Proteomes" id="UP000194218">
    <property type="component" value="Chromosome"/>
</dbReference>
<keyword evidence="2" id="KW-1185">Reference proteome</keyword>
<dbReference type="AlphaFoldDB" id="A0A1W7D5Q9"/>
<name>A0A1W7D5Q9_9ACTN</name>